<dbReference type="Proteomes" id="UP000229526">
    <property type="component" value="Unassembled WGS sequence"/>
</dbReference>
<keyword evidence="3" id="KW-0346">Stress response</keyword>
<evidence type="ECO:0000256" key="5">
    <source>
        <dbReference type="SAM" id="MobiDB-lite"/>
    </source>
</evidence>
<feature type="region of interest" description="Disordered" evidence="5">
    <location>
        <begin position="1"/>
        <end position="25"/>
    </location>
</feature>
<dbReference type="GO" id="GO:0005737">
    <property type="term" value="C:cytoplasm"/>
    <property type="evidence" value="ECO:0007669"/>
    <property type="project" value="UniProtKB-SubCell"/>
</dbReference>
<comment type="subunit">
    <text evidence="3">Homodimer.</text>
</comment>
<proteinExistence type="inferred from homology"/>
<accession>A0A2H0ULW3</accession>
<dbReference type="AlphaFoldDB" id="A0A2H0ULW3"/>
<dbReference type="EMBL" id="PFBD01000006">
    <property type="protein sequence ID" value="PIR87378.1"/>
    <property type="molecule type" value="Genomic_DNA"/>
</dbReference>
<dbReference type="GO" id="GO:0000774">
    <property type="term" value="F:adenyl-nucleotide exchange factor activity"/>
    <property type="evidence" value="ECO:0007669"/>
    <property type="project" value="InterPro"/>
</dbReference>
<dbReference type="InterPro" id="IPR013805">
    <property type="entry name" value="GrpE_CC"/>
</dbReference>
<dbReference type="Pfam" id="PF01025">
    <property type="entry name" value="GrpE"/>
    <property type="match status" value="1"/>
</dbReference>
<evidence type="ECO:0000313" key="6">
    <source>
        <dbReference type="EMBL" id="PIR87378.1"/>
    </source>
</evidence>
<evidence type="ECO:0000256" key="1">
    <source>
        <dbReference type="ARBA" id="ARBA00009054"/>
    </source>
</evidence>
<reference evidence="7" key="1">
    <citation type="submission" date="2017-09" db="EMBL/GenBank/DDBJ databases">
        <title>Depth-based differentiation of microbial function through sediment-hosted aquifers and enrichment of novel symbionts in the deep terrestrial subsurface.</title>
        <authorList>
            <person name="Probst A.J."/>
            <person name="Ladd B."/>
            <person name="Jarett J.K."/>
            <person name="Geller-Mcgrath D.E."/>
            <person name="Sieber C.M.K."/>
            <person name="Emerson J.B."/>
            <person name="Anantharaman K."/>
            <person name="Thomas B.C."/>
            <person name="Malmstrom R."/>
            <person name="Stieglmeier M."/>
            <person name="Klingl A."/>
            <person name="Woyke T."/>
            <person name="Ryan C.M."/>
            <person name="Banfield J.F."/>
        </authorList>
    </citation>
    <scope>NUCLEOTIDE SEQUENCE [LARGE SCALE GENOMIC DNA]</scope>
</reference>
<comment type="function">
    <text evidence="3">Participates actively in the response to hyperosmotic and heat shock by preventing the aggregation of stress-denatured proteins, in association with DnaK and GrpE. It is the nucleotide exchange factor for DnaK and may function as a thermosensor. Unfolded proteins bind initially to DnaJ; upon interaction with the DnaJ-bound protein, DnaK hydrolyzes its bound ATP, resulting in the formation of a stable complex. GrpE releases ADP from DnaK; ATP binding to DnaK triggers the release of the substrate protein, thus completing the reaction cycle. Several rounds of ATP-dependent interactions between DnaJ, DnaK and GrpE are required for fully efficient folding.</text>
</comment>
<sequence length="180" mass="19989">MEEQHTNNQAQEPADNTEPTPQAATTLTVEEVAKLQQEREEYLNGWRRAAADFANYKKEEDQRAATVRRIAKETVLNDLLPVLDSLDRAIEAHGEATSGLDQVKEQFLAILRKLGIELLQVNHGDVFDPSLHEAIGEIPTENQEHIGVIVEVMSSGYQIGGKLIRPAKVLLGSAKKEVEN</sequence>
<dbReference type="InterPro" id="IPR000740">
    <property type="entry name" value="GrpE"/>
</dbReference>
<dbReference type="GO" id="GO:0042803">
    <property type="term" value="F:protein homodimerization activity"/>
    <property type="evidence" value="ECO:0007669"/>
    <property type="project" value="InterPro"/>
</dbReference>
<comment type="subcellular location">
    <subcellularLocation>
        <location evidence="3">Cytoplasm</location>
    </subcellularLocation>
</comment>
<evidence type="ECO:0000256" key="4">
    <source>
        <dbReference type="RuleBase" id="RU004478"/>
    </source>
</evidence>
<dbReference type="PANTHER" id="PTHR21237:SF23">
    <property type="entry name" value="GRPE PROTEIN HOMOLOG, MITOCHONDRIAL"/>
    <property type="match status" value="1"/>
</dbReference>
<dbReference type="InterPro" id="IPR009012">
    <property type="entry name" value="GrpE_head"/>
</dbReference>
<evidence type="ECO:0000313" key="7">
    <source>
        <dbReference type="Proteomes" id="UP000229526"/>
    </source>
</evidence>
<comment type="caution">
    <text evidence="6">The sequence shown here is derived from an EMBL/GenBank/DDBJ whole genome shotgun (WGS) entry which is preliminary data.</text>
</comment>
<dbReference type="GO" id="GO:0051087">
    <property type="term" value="F:protein-folding chaperone binding"/>
    <property type="evidence" value="ECO:0007669"/>
    <property type="project" value="InterPro"/>
</dbReference>
<gene>
    <name evidence="3 6" type="primary">grpE</name>
    <name evidence="6" type="ORF">COU11_00760</name>
</gene>
<dbReference type="SUPFAM" id="SSF51064">
    <property type="entry name" value="Head domain of nucleotide exchange factor GrpE"/>
    <property type="match status" value="1"/>
</dbReference>
<evidence type="ECO:0000256" key="2">
    <source>
        <dbReference type="ARBA" id="ARBA00023186"/>
    </source>
</evidence>
<dbReference type="Gene3D" id="3.90.20.20">
    <property type="match status" value="1"/>
</dbReference>
<feature type="compositionally biased region" description="Polar residues" evidence="5">
    <location>
        <begin position="1"/>
        <end position="11"/>
    </location>
</feature>
<dbReference type="GO" id="GO:0051082">
    <property type="term" value="F:unfolded protein binding"/>
    <property type="evidence" value="ECO:0007669"/>
    <property type="project" value="TreeGrafter"/>
</dbReference>
<dbReference type="SUPFAM" id="SSF58014">
    <property type="entry name" value="Coiled-coil domain of nucleotide exchange factor GrpE"/>
    <property type="match status" value="1"/>
</dbReference>
<dbReference type="GO" id="GO:0006457">
    <property type="term" value="P:protein folding"/>
    <property type="evidence" value="ECO:0007669"/>
    <property type="project" value="InterPro"/>
</dbReference>
<evidence type="ECO:0000256" key="3">
    <source>
        <dbReference type="HAMAP-Rule" id="MF_01151"/>
    </source>
</evidence>
<dbReference type="HAMAP" id="MF_01151">
    <property type="entry name" value="GrpE"/>
    <property type="match status" value="1"/>
</dbReference>
<keyword evidence="3" id="KW-0963">Cytoplasm</keyword>
<dbReference type="Gene3D" id="2.30.22.10">
    <property type="entry name" value="Head domain of nucleotide exchange factor GrpE"/>
    <property type="match status" value="1"/>
</dbReference>
<dbReference type="PANTHER" id="PTHR21237">
    <property type="entry name" value="GRPE PROTEIN"/>
    <property type="match status" value="1"/>
</dbReference>
<name>A0A2H0ULW3_9BACT</name>
<keyword evidence="2 3" id="KW-0143">Chaperone</keyword>
<organism evidence="6 7">
    <name type="scientific">Candidatus Harrisonbacteria bacterium CG10_big_fil_rev_8_21_14_0_10_49_15</name>
    <dbReference type="NCBI Taxonomy" id="1974587"/>
    <lineage>
        <taxon>Bacteria</taxon>
        <taxon>Candidatus Harrisoniibacteriota</taxon>
    </lineage>
</organism>
<protein>
    <recommendedName>
        <fullName evidence="3">Protein GrpE</fullName>
    </recommendedName>
    <alternativeName>
        <fullName evidence="3">HSP-70 cofactor</fullName>
    </alternativeName>
</protein>
<comment type="similarity">
    <text evidence="1 3 4">Belongs to the GrpE family.</text>
</comment>
<dbReference type="PRINTS" id="PR00773">
    <property type="entry name" value="GRPEPROTEIN"/>
</dbReference>
<dbReference type="CDD" id="cd00446">
    <property type="entry name" value="GrpE"/>
    <property type="match status" value="1"/>
</dbReference>